<evidence type="ECO:0000313" key="2">
    <source>
        <dbReference type="EMBL" id="OHU51584.1"/>
    </source>
</evidence>
<dbReference type="AlphaFoldDB" id="A0A1S1LJX2"/>
<feature type="region of interest" description="Disordered" evidence="1">
    <location>
        <begin position="58"/>
        <end position="89"/>
    </location>
</feature>
<evidence type="ECO:0000256" key="1">
    <source>
        <dbReference type="SAM" id="MobiDB-lite"/>
    </source>
</evidence>
<sequence>MTATFSLEQVVADWDLTDEMSDPVGWLARQIRSGRVTARKMGRSWRMTQADIDAAMDVFASQPRKSKPAEKEQPRGGLSAASMRRRRVA</sequence>
<comment type="caution">
    <text evidence="2">The sequence shown here is derived from an EMBL/GenBank/DDBJ whole genome shotgun (WGS) entry which is preliminary data.</text>
</comment>
<accession>A0A1S1LJX2</accession>
<reference evidence="2 3" key="1">
    <citation type="submission" date="2016-10" db="EMBL/GenBank/DDBJ databases">
        <title>Evaluation of Human, Veterinary and Environmental Mycobacterium chelonae Isolates by Core Genome Phylogenomic Analysis, Targeted Gene Comparison, and Anti-microbial Susceptibility Patterns: A Tale of Mistaken Identities.</title>
        <authorList>
            <person name="Fogelson S.B."/>
            <person name="Camus A.C."/>
            <person name="Lorenz W."/>
            <person name="Vasireddy R."/>
            <person name="Vasireddy S."/>
            <person name="Smith T."/>
            <person name="Brown-Elliott B.A."/>
            <person name="Wallace R.J.Jr."/>
            <person name="Hasan N.A."/>
            <person name="Reischl U."/>
            <person name="Sanchez S."/>
        </authorList>
    </citation>
    <scope>NUCLEOTIDE SEQUENCE [LARGE SCALE GENOMIC DNA]</scope>
    <source>
        <strain evidence="2 3">15515</strain>
    </source>
</reference>
<evidence type="ECO:0000313" key="3">
    <source>
        <dbReference type="Proteomes" id="UP000180043"/>
    </source>
</evidence>
<dbReference type="RefSeq" id="WP_070947722.1">
    <property type="nucleotide sequence ID" value="NZ_MLIQ01000023.1"/>
</dbReference>
<dbReference type="EMBL" id="MLIQ01000023">
    <property type="protein sequence ID" value="OHU51584.1"/>
    <property type="molecule type" value="Genomic_DNA"/>
</dbReference>
<protein>
    <recommendedName>
        <fullName evidence="4">DNA-binding protein</fullName>
    </recommendedName>
</protein>
<organism evidence="2 3">
    <name type="scientific">Mycobacteroides chelonae</name>
    <name type="common">Mycobacterium chelonae</name>
    <dbReference type="NCBI Taxonomy" id="1774"/>
    <lineage>
        <taxon>Bacteria</taxon>
        <taxon>Bacillati</taxon>
        <taxon>Actinomycetota</taxon>
        <taxon>Actinomycetes</taxon>
        <taxon>Mycobacteriales</taxon>
        <taxon>Mycobacteriaceae</taxon>
        <taxon>Mycobacteroides</taxon>
    </lineage>
</organism>
<proteinExistence type="predicted"/>
<gene>
    <name evidence="2" type="ORF">BKG82_22955</name>
</gene>
<name>A0A1S1LJX2_MYCCH</name>
<dbReference type="Proteomes" id="UP000180043">
    <property type="component" value="Unassembled WGS sequence"/>
</dbReference>
<evidence type="ECO:0008006" key="4">
    <source>
        <dbReference type="Google" id="ProtNLM"/>
    </source>
</evidence>